<keyword evidence="3" id="KW-1185">Reference proteome</keyword>
<feature type="compositionally biased region" description="Low complexity" evidence="1">
    <location>
        <begin position="604"/>
        <end position="615"/>
    </location>
</feature>
<feature type="region of interest" description="Disordered" evidence="1">
    <location>
        <begin position="68"/>
        <end position="110"/>
    </location>
</feature>
<dbReference type="GO" id="GO:0042393">
    <property type="term" value="F:histone binding"/>
    <property type="evidence" value="ECO:0007669"/>
    <property type="project" value="InterPro"/>
</dbReference>
<dbReference type="InterPro" id="IPR018465">
    <property type="entry name" value="Scm3/HJURP"/>
</dbReference>
<dbReference type="PANTHER" id="PTHR15992">
    <property type="entry name" value="HOLLIDAY JUNCTION RECOGNITION PROTEIN"/>
    <property type="match status" value="1"/>
</dbReference>
<evidence type="ECO:0000313" key="2">
    <source>
        <dbReference type="EMBL" id="KPI35590.1"/>
    </source>
</evidence>
<evidence type="ECO:0000313" key="3">
    <source>
        <dbReference type="Proteomes" id="UP000038010"/>
    </source>
</evidence>
<sequence length="1238" mass="137021">MEPPLKRPRLSLFADETPNADLDTARHHNDRFLKSRFEAIFQKYERDFSGIGDEVDLSTGEILVNNGHLDGLDEDADTRSEADESVGEQSPRSVKAAVTPRRSRPIASGRAMLRAMTVAPDRGNAYFENGNAGEVIESIETIAEAAASKEDVDENDVTTPDLAGAGDTGEVDSDENGQGADDDAESETDDEGDIDNDDDQENVDPEHLRETSVEFATRPLDQSIQDPIPAAESDADSLFDADDGRESTPDSLFEHDEVASSVTPMDDGRTRADLLNDLGELDHDAIIARFGEGVGQEILSLVEKRDKAELHIERAWRIPVHIEQAMDSAIQQDKQEAESALLATSPATPRQGTSIWGLGLQGNRRLELHQERTMRVIRAESEDPLQDGFGAGGQVEVRVAEISLDRGKRLLNRGTCPFCKEQFYSTGAAMGHLRNMLAAASEQESGAGVHTTDSVKALLDVVEDGSNEHEPESSCGENDELDARVVYDSVERDIDSEDDLFADAGHVHSDSEEELEQEQQSPAEPGRINMDPVSPLASRAGSLEIPDSDEPELGLSPFVPNISGRTTPDSDGADLMLRFQGSSARRRRGSSSFRRAETDADELPTSTPAATPYPAFKETADPFDRNGDRDYRDRNWKNKRYQQQERSHLSLRPRRSQKRTTVEVLPLSPASSQSRTALDVQETATKPGKRTTRIKKKSQLCESEAVLADNSRAPVPFDQAISAATSAVRAVSESLTRWGQTRQTISNGEETEEQYHTPEEVRCSPEPVDAGDDLPPFPDFDNTSDCEADDGPLDPSDGSHPRDDSERASVHELGDDVDLNDRFGPVRISSTPSEADELDMLFAENHAEETSGSDSDAFEAVYHFNVADFKSLVIMHEVHGHGLEAVGERMSDHYRSYRTRVGPSWRGILPEVVWTEEDEMLLRQLSLNDHTLMETIKRRLPHFRQFDIGNRLAEWWLYEFCHSQQSHPHHHQQQPKTVAPLTKPPHARSLHLLHLDQSPGSLDVALPPTTFAEFYENSKRKHPPEPISQRVCRQQNPQTGAWRGCGRIFSQRDAVLRHWKATERACLKEGFDRMKKPENRRRTRVAGPEAEGFEELEGGRKKGGEVQCRQMSPGRQTVVRGCGKWFSQKSTMYRHWRQRRGRYCRPEWYRWPSEPDADEGRPGTAETGASDVDERPAMASSAAETANLSASIFLDEEAANAAPKSRGGQTAVVFAGLDVSAIVRPSAAAADISGAGST</sequence>
<feature type="region of interest" description="Disordered" evidence="1">
    <location>
        <begin position="1148"/>
        <end position="1182"/>
    </location>
</feature>
<dbReference type="Gene3D" id="1.10.20.10">
    <property type="entry name" value="Histone, subunit A"/>
    <property type="match status" value="1"/>
</dbReference>
<dbReference type="VEuPathDB" id="FungiDB:AB675_4810"/>
<feature type="compositionally biased region" description="Basic and acidic residues" evidence="1">
    <location>
        <begin position="618"/>
        <end position="648"/>
    </location>
</feature>
<dbReference type="STRING" id="1664694.A0A0N1H4G4"/>
<gene>
    <name evidence="2" type="ORF">AB675_4810</name>
</gene>
<feature type="compositionally biased region" description="Basic and acidic residues" evidence="1">
    <location>
        <begin position="753"/>
        <end position="763"/>
    </location>
</feature>
<dbReference type="InterPro" id="IPR009072">
    <property type="entry name" value="Histone-fold"/>
</dbReference>
<comment type="caution">
    <text evidence="2">The sequence shown here is derived from an EMBL/GenBank/DDBJ whole genome shotgun (WGS) entry which is preliminary data.</text>
</comment>
<dbReference type="Proteomes" id="UP000038010">
    <property type="component" value="Unassembled WGS sequence"/>
</dbReference>
<feature type="region of interest" description="Disordered" evidence="1">
    <location>
        <begin position="508"/>
        <end position="697"/>
    </location>
</feature>
<evidence type="ECO:0000256" key="1">
    <source>
        <dbReference type="SAM" id="MobiDB-lite"/>
    </source>
</evidence>
<dbReference type="PANTHER" id="PTHR15992:SF5">
    <property type="entry name" value="HOLLIDAY JUNCTION RECOGNITION PROTEIN"/>
    <property type="match status" value="1"/>
</dbReference>
<dbReference type="GO" id="GO:0046982">
    <property type="term" value="F:protein heterodimerization activity"/>
    <property type="evidence" value="ECO:0007669"/>
    <property type="project" value="InterPro"/>
</dbReference>
<feature type="compositionally biased region" description="Basic residues" evidence="1">
    <location>
        <begin position="687"/>
        <end position="697"/>
    </location>
</feature>
<feature type="compositionally biased region" description="Acidic residues" evidence="1">
    <location>
        <begin position="782"/>
        <end position="792"/>
    </location>
</feature>
<dbReference type="EMBL" id="LFJN01000038">
    <property type="protein sequence ID" value="KPI35590.1"/>
    <property type="molecule type" value="Genomic_DNA"/>
</dbReference>
<dbReference type="Pfam" id="PF10384">
    <property type="entry name" value="Scm3"/>
    <property type="match status" value="1"/>
</dbReference>
<feature type="region of interest" description="Disordered" evidence="1">
    <location>
        <begin position="146"/>
        <end position="205"/>
    </location>
</feature>
<feature type="compositionally biased region" description="Acidic residues" evidence="1">
    <location>
        <begin position="169"/>
        <end position="203"/>
    </location>
</feature>
<proteinExistence type="predicted"/>
<organism evidence="2 3">
    <name type="scientific">Cyphellophora attinorum</name>
    <dbReference type="NCBI Taxonomy" id="1664694"/>
    <lineage>
        <taxon>Eukaryota</taxon>
        <taxon>Fungi</taxon>
        <taxon>Dikarya</taxon>
        <taxon>Ascomycota</taxon>
        <taxon>Pezizomycotina</taxon>
        <taxon>Eurotiomycetes</taxon>
        <taxon>Chaetothyriomycetidae</taxon>
        <taxon>Chaetothyriales</taxon>
        <taxon>Cyphellophoraceae</taxon>
        <taxon>Cyphellophora</taxon>
    </lineage>
</organism>
<feature type="region of interest" description="Disordered" evidence="1">
    <location>
        <begin position="733"/>
        <end position="823"/>
    </location>
</feature>
<dbReference type="GO" id="GO:0005634">
    <property type="term" value="C:nucleus"/>
    <property type="evidence" value="ECO:0007669"/>
    <property type="project" value="InterPro"/>
</dbReference>
<dbReference type="OrthoDB" id="2420608at2759"/>
<reference evidence="2 3" key="1">
    <citation type="submission" date="2015-06" db="EMBL/GenBank/DDBJ databases">
        <title>Draft genome of the ant-associated black yeast Phialophora attae CBS 131958.</title>
        <authorList>
            <person name="Moreno L.F."/>
            <person name="Stielow B.J."/>
            <person name="de Hoog S."/>
            <person name="Vicente V.A."/>
            <person name="Weiss V.A."/>
            <person name="de Vries M."/>
            <person name="Cruz L.M."/>
            <person name="Souza E.M."/>
        </authorList>
    </citation>
    <scope>NUCLEOTIDE SEQUENCE [LARGE SCALE GENOMIC DNA]</scope>
    <source>
        <strain evidence="2 3">CBS 131958</strain>
    </source>
</reference>
<feature type="compositionally biased region" description="Basic residues" evidence="1">
    <location>
        <begin position="649"/>
        <end position="658"/>
    </location>
</feature>
<accession>A0A0N1H4G4</accession>
<protein>
    <submittedName>
        <fullName evidence="2">Uncharacterized protein</fullName>
    </submittedName>
</protein>
<dbReference type="RefSeq" id="XP_017995553.1">
    <property type="nucleotide sequence ID" value="XM_018144975.1"/>
</dbReference>
<feature type="compositionally biased region" description="Polar residues" evidence="1">
    <location>
        <begin position="733"/>
        <end position="748"/>
    </location>
</feature>
<dbReference type="GeneID" id="28736855"/>
<dbReference type="AlphaFoldDB" id="A0A0N1H4G4"/>
<feature type="compositionally biased region" description="Basic and acidic residues" evidence="1">
    <location>
        <begin position="797"/>
        <end position="814"/>
    </location>
</feature>
<name>A0A0N1H4G4_9EURO</name>